<gene>
    <name evidence="2" type="ORF">HOP61_07360</name>
</gene>
<name>A0AAW4YT11_9GAMM</name>
<evidence type="ECO:0000256" key="1">
    <source>
        <dbReference type="SAM" id="MobiDB-lite"/>
    </source>
</evidence>
<dbReference type="Pfam" id="PF06945">
    <property type="entry name" value="DUF1289"/>
    <property type="match status" value="1"/>
</dbReference>
<reference evidence="2" key="2">
    <citation type="journal article" date="2021" name="Front. Microbiol.">
        <title>Aerobic Denitrification and Heterotrophic Sulfur Oxidation in the Genus Halomonas Revealed by Six Novel Species Characterizations and Genome-Based Analysis.</title>
        <authorList>
            <person name="Wang L."/>
            <person name="Shao Z."/>
        </authorList>
    </citation>
    <scope>NUCLEOTIDE SEQUENCE</scope>
    <source>
        <strain evidence="2">MCCC 1A05776</strain>
    </source>
</reference>
<dbReference type="AlphaFoldDB" id="A0AAW4YT11"/>
<proteinExistence type="predicted"/>
<dbReference type="PANTHER" id="PTHR35175:SF1">
    <property type="entry name" value="OXIDOREDUCTASE"/>
    <property type="match status" value="1"/>
</dbReference>
<dbReference type="Proteomes" id="UP001320178">
    <property type="component" value="Unassembled WGS sequence"/>
</dbReference>
<dbReference type="PANTHER" id="PTHR35175">
    <property type="entry name" value="DUF1289 DOMAIN-CONTAINING PROTEIN"/>
    <property type="match status" value="1"/>
</dbReference>
<protein>
    <submittedName>
        <fullName evidence="2">DUF1289 domain-containing protein</fullName>
    </submittedName>
</protein>
<reference evidence="2" key="1">
    <citation type="submission" date="2020-05" db="EMBL/GenBank/DDBJ databases">
        <authorList>
            <person name="Wang L."/>
            <person name="Shao Z."/>
        </authorList>
    </citation>
    <scope>NUCLEOTIDE SEQUENCE</scope>
    <source>
        <strain evidence="2">MCCC 1A05776</strain>
    </source>
</reference>
<dbReference type="InterPro" id="IPR010710">
    <property type="entry name" value="DUF1289"/>
</dbReference>
<evidence type="ECO:0000313" key="3">
    <source>
        <dbReference type="Proteomes" id="UP001320178"/>
    </source>
</evidence>
<evidence type="ECO:0000313" key="2">
    <source>
        <dbReference type="EMBL" id="MCE8051106.1"/>
    </source>
</evidence>
<feature type="region of interest" description="Disordered" evidence="1">
    <location>
        <begin position="137"/>
        <end position="159"/>
    </location>
</feature>
<sequence length="159" mass="17897">MCARIASPCVGLCSTTLGDPICRGCQRTDSEIGEWMALTAEQRSQRMAQLDTLRERVAGCFLQIEDEALLEAQLRRYRIRFRPEQPPLSRAVELLRVGRDRIRDLSRYGLRPLEGGAELSAAELYARLGERLLKAAGEREAANRAPTPDPDSHDLEYRA</sequence>
<accession>A0AAW4YT11</accession>
<organism evidence="2 3">
    <name type="scientific">Billgrantia desiderata</name>
    <dbReference type="NCBI Taxonomy" id="52021"/>
    <lineage>
        <taxon>Bacteria</taxon>
        <taxon>Pseudomonadati</taxon>
        <taxon>Pseudomonadota</taxon>
        <taxon>Gammaproteobacteria</taxon>
        <taxon>Oceanospirillales</taxon>
        <taxon>Halomonadaceae</taxon>
        <taxon>Billgrantia</taxon>
    </lineage>
</organism>
<dbReference type="EMBL" id="JABFTS010000002">
    <property type="protein sequence ID" value="MCE8051106.1"/>
    <property type="molecule type" value="Genomic_DNA"/>
</dbReference>
<comment type="caution">
    <text evidence="2">The sequence shown here is derived from an EMBL/GenBank/DDBJ whole genome shotgun (WGS) entry which is preliminary data.</text>
</comment>
<feature type="compositionally biased region" description="Basic and acidic residues" evidence="1">
    <location>
        <begin position="150"/>
        <end position="159"/>
    </location>
</feature>